<dbReference type="Pfam" id="PF10531">
    <property type="entry name" value="SLBB"/>
    <property type="match status" value="1"/>
</dbReference>
<dbReference type="GO" id="GO:0048038">
    <property type="term" value="F:quinone binding"/>
    <property type="evidence" value="ECO:0007669"/>
    <property type="project" value="UniProtKB-KW"/>
</dbReference>
<evidence type="ECO:0000256" key="3">
    <source>
        <dbReference type="ARBA" id="ARBA00007523"/>
    </source>
</evidence>
<evidence type="ECO:0000256" key="10">
    <source>
        <dbReference type="ARBA" id="ARBA00023014"/>
    </source>
</evidence>
<dbReference type="InterPro" id="IPR037225">
    <property type="entry name" value="Nuo51_FMN-bd_sf"/>
</dbReference>
<evidence type="ECO:0000256" key="2">
    <source>
        <dbReference type="ARBA" id="ARBA00001966"/>
    </source>
</evidence>
<dbReference type="EC" id="7.1.1.-" evidence="12"/>
<evidence type="ECO:0000256" key="12">
    <source>
        <dbReference type="RuleBase" id="RU364066"/>
    </source>
</evidence>
<evidence type="ECO:0000256" key="11">
    <source>
        <dbReference type="ARBA" id="ARBA00023027"/>
    </source>
</evidence>
<keyword evidence="7 12" id="KW-0479">Metal-binding</keyword>
<evidence type="ECO:0000256" key="7">
    <source>
        <dbReference type="ARBA" id="ARBA00022723"/>
    </source>
</evidence>
<keyword evidence="5 12" id="KW-0285">Flavoprotein</keyword>
<dbReference type="FunFam" id="1.20.1440.230:FF:000001">
    <property type="entry name" value="Mitochondrial NADH dehydrogenase flavoprotein 1"/>
    <property type="match status" value="1"/>
</dbReference>
<evidence type="ECO:0000256" key="9">
    <source>
        <dbReference type="ARBA" id="ARBA00023004"/>
    </source>
</evidence>
<dbReference type="InterPro" id="IPR019575">
    <property type="entry name" value="Nuop51_4Fe4S-bd"/>
</dbReference>
<accession>A0A9D8KE32</accession>
<dbReference type="Proteomes" id="UP000809273">
    <property type="component" value="Unassembled WGS sequence"/>
</dbReference>
<dbReference type="SUPFAM" id="SSF140490">
    <property type="entry name" value="Nqo1C-terminal domain-like"/>
    <property type="match status" value="1"/>
</dbReference>
<comment type="caution">
    <text evidence="14">The sequence shown here is derived from an EMBL/GenBank/DDBJ whole genome shotgun (WGS) entry which is preliminary data.</text>
</comment>
<reference evidence="14" key="1">
    <citation type="journal article" date="2021" name="Environ. Microbiol.">
        <title>Genomic characterization of three novel Desulfobacterota classes expand the metabolic and phylogenetic diversity of the phylum.</title>
        <authorList>
            <person name="Murphy C.L."/>
            <person name="Biggerstaff J."/>
            <person name="Eichhorn A."/>
            <person name="Ewing E."/>
            <person name="Shahan R."/>
            <person name="Soriano D."/>
            <person name="Stewart S."/>
            <person name="VanMol K."/>
            <person name="Walker R."/>
            <person name="Walters P."/>
            <person name="Elshahed M.S."/>
            <person name="Youssef N.H."/>
        </authorList>
    </citation>
    <scope>NUCLEOTIDE SEQUENCE</scope>
    <source>
        <strain evidence="14">Zod_Metabat.24</strain>
    </source>
</reference>
<keyword evidence="8" id="KW-1278">Translocase</keyword>
<dbReference type="SUPFAM" id="SSF142984">
    <property type="entry name" value="Nqo1 middle domain-like"/>
    <property type="match status" value="1"/>
</dbReference>
<dbReference type="EMBL" id="JAFGIX010000009">
    <property type="protein sequence ID" value="MBN1571916.1"/>
    <property type="molecule type" value="Genomic_DNA"/>
</dbReference>
<reference evidence="14" key="2">
    <citation type="submission" date="2021-01" db="EMBL/GenBank/DDBJ databases">
        <authorList>
            <person name="Hahn C.R."/>
            <person name="Youssef N.H."/>
            <person name="Elshahed M."/>
        </authorList>
    </citation>
    <scope>NUCLEOTIDE SEQUENCE</scope>
    <source>
        <strain evidence="14">Zod_Metabat.24</strain>
    </source>
</reference>
<keyword evidence="4 12" id="KW-0004">4Fe-4S</keyword>
<evidence type="ECO:0000256" key="1">
    <source>
        <dbReference type="ARBA" id="ARBA00001917"/>
    </source>
</evidence>
<evidence type="ECO:0000256" key="5">
    <source>
        <dbReference type="ARBA" id="ARBA00022630"/>
    </source>
</evidence>
<dbReference type="InterPro" id="IPR011537">
    <property type="entry name" value="NADH-UbQ_OxRdtase_suF"/>
</dbReference>
<comment type="function">
    <text evidence="12">NDH-1 shuttles electrons from NADH, via FMN and iron-sulfur (Fe-S) centers, to quinones in the respiratory chain.</text>
</comment>
<dbReference type="GO" id="GO:0051287">
    <property type="term" value="F:NAD binding"/>
    <property type="evidence" value="ECO:0007669"/>
    <property type="project" value="UniProtKB-UniRule"/>
</dbReference>
<dbReference type="PANTHER" id="PTHR43578:SF3">
    <property type="entry name" value="NADH-QUINONE OXIDOREDUCTASE SUBUNIT F"/>
    <property type="match status" value="1"/>
</dbReference>
<keyword evidence="12" id="KW-0874">Quinone</keyword>
<keyword evidence="10 12" id="KW-0411">Iron-sulfur</keyword>
<organism evidence="14 15">
    <name type="scientific">Candidatus Zymogenus saltonus</name>
    <dbReference type="NCBI Taxonomy" id="2844893"/>
    <lineage>
        <taxon>Bacteria</taxon>
        <taxon>Deltaproteobacteria</taxon>
        <taxon>Candidatus Zymogenia</taxon>
        <taxon>Candidatus Zymogeniales</taxon>
        <taxon>Candidatus Zymogenaceae</taxon>
        <taxon>Candidatus Zymogenus</taxon>
    </lineage>
</organism>
<comment type="similarity">
    <text evidence="3 12">Belongs to the complex I 51 kDa subunit family.</text>
</comment>
<dbReference type="AlphaFoldDB" id="A0A9D8KE32"/>
<dbReference type="PANTHER" id="PTHR43578">
    <property type="entry name" value="NADH-QUINONE OXIDOREDUCTASE SUBUNIT F"/>
    <property type="match status" value="1"/>
</dbReference>
<comment type="catalytic activity">
    <reaction evidence="12">
        <text>a quinone + NADH + 5 H(+)(in) = a quinol + NAD(+) + 4 H(+)(out)</text>
        <dbReference type="Rhea" id="RHEA:57888"/>
        <dbReference type="ChEBI" id="CHEBI:15378"/>
        <dbReference type="ChEBI" id="CHEBI:24646"/>
        <dbReference type="ChEBI" id="CHEBI:57540"/>
        <dbReference type="ChEBI" id="CHEBI:57945"/>
        <dbReference type="ChEBI" id="CHEBI:132124"/>
    </reaction>
</comment>
<dbReference type="Gene3D" id="6.10.250.1450">
    <property type="match status" value="1"/>
</dbReference>
<keyword evidence="6 12" id="KW-0288">FMN</keyword>
<dbReference type="Pfam" id="PF01512">
    <property type="entry name" value="Complex1_51K"/>
    <property type="match status" value="1"/>
</dbReference>
<comment type="cofactor">
    <cofactor evidence="2 12">
        <name>[4Fe-4S] cluster</name>
        <dbReference type="ChEBI" id="CHEBI:49883"/>
    </cofactor>
</comment>
<dbReference type="InterPro" id="IPR011538">
    <property type="entry name" value="Nuo51_FMN-bd"/>
</dbReference>
<evidence type="ECO:0000313" key="14">
    <source>
        <dbReference type="EMBL" id="MBN1571916.1"/>
    </source>
</evidence>
<evidence type="ECO:0000259" key="13">
    <source>
        <dbReference type="SMART" id="SM00928"/>
    </source>
</evidence>
<comment type="cofactor">
    <cofactor evidence="1 12">
        <name>FMN</name>
        <dbReference type="ChEBI" id="CHEBI:58210"/>
    </cofactor>
</comment>
<name>A0A9D8KE32_9DELT</name>
<evidence type="ECO:0000256" key="4">
    <source>
        <dbReference type="ARBA" id="ARBA00022485"/>
    </source>
</evidence>
<evidence type="ECO:0000256" key="6">
    <source>
        <dbReference type="ARBA" id="ARBA00022643"/>
    </source>
</evidence>
<gene>
    <name evidence="14" type="primary">nuoF</name>
    <name evidence="14" type="ORF">JW984_01830</name>
</gene>
<dbReference type="SUPFAM" id="SSF142019">
    <property type="entry name" value="Nqo1 FMN-binding domain-like"/>
    <property type="match status" value="1"/>
</dbReference>
<evidence type="ECO:0000313" key="15">
    <source>
        <dbReference type="Proteomes" id="UP000809273"/>
    </source>
</evidence>
<proteinExistence type="inferred from homology"/>
<dbReference type="InterPro" id="IPR001949">
    <property type="entry name" value="NADH-UbQ_OxRdtase_51kDa_CS"/>
</dbReference>
<protein>
    <recommendedName>
        <fullName evidence="12">NADH-quinone oxidoreductase subunit F</fullName>
        <ecNumber evidence="12">7.1.1.-</ecNumber>
    </recommendedName>
</protein>
<feature type="domain" description="NADH-ubiquinone oxidoreductase 51kDa subunit iron-sulphur binding" evidence="13">
    <location>
        <begin position="328"/>
        <end position="373"/>
    </location>
</feature>
<dbReference type="InterPro" id="IPR037207">
    <property type="entry name" value="Nuop51_4Fe4S-bd_sf"/>
</dbReference>
<dbReference type="GO" id="GO:0010181">
    <property type="term" value="F:FMN binding"/>
    <property type="evidence" value="ECO:0007669"/>
    <property type="project" value="InterPro"/>
</dbReference>
<dbReference type="NCBIfam" id="TIGR01959">
    <property type="entry name" value="nuoF_fam"/>
    <property type="match status" value="1"/>
</dbReference>
<keyword evidence="11 12" id="KW-0520">NAD</keyword>
<dbReference type="Gene3D" id="1.20.1440.230">
    <property type="entry name" value="NADH-ubiquinone oxidoreductase 51kDa subunit, iron-sulphur binding domain"/>
    <property type="match status" value="1"/>
</dbReference>
<evidence type="ECO:0000256" key="8">
    <source>
        <dbReference type="ARBA" id="ARBA00022967"/>
    </source>
</evidence>
<dbReference type="GO" id="GO:0046872">
    <property type="term" value="F:metal ion binding"/>
    <property type="evidence" value="ECO:0007669"/>
    <property type="project" value="UniProtKB-KW"/>
</dbReference>
<keyword evidence="9 12" id="KW-0408">Iron</keyword>
<dbReference type="FunFam" id="3.40.50.11540:FF:000001">
    <property type="entry name" value="NADH dehydrogenase [ubiquinone] flavoprotein 1, mitochondrial"/>
    <property type="match status" value="1"/>
</dbReference>
<dbReference type="NCBIfam" id="NF010120">
    <property type="entry name" value="PRK13596.1"/>
    <property type="match status" value="1"/>
</dbReference>
<dbReference type="Pfam" id="PF10589">
    <property type="entry name" value="NADH_4Fe-4S"/>
    <property type="match status" value="1"/>
</dbReference>
<dbReference type="GO" id="GO:0016491">
    <property type="term" value="F:oxidoreductase activity"/>
    <property type="evidence" value="ECO:0007669"/>
    <property type="project" value="UniProtKB-KW"/>
</dbReference>
<dbReference type="PROSITE" id="PS00645">
    <property type="entry name" value="COMPLEX1_51K_2"/>
    <property type="match status" value="1"/>
</dbReference>
<dbReference type="Gene3D" id="3.40.50.11540">
    <property type="entry name" value="NADH-ubiquinone oxidoreductase 51kDa subunit"/>
    <property type="match status" value="1"/>
</dbReference>
<keyword evidence="14" id="KW-0560">Oxidoreductase</keyword>
<dbReference type="Gene3D" id="3.10.20.600">
    <property type="match status" value="1"/>
</dbReference>
<dbReference type="GO" id="GO:0051539">
    <property type="term" value="F:4 iron, 4 sulfur cluster binding"/>
    <property type="evidence" value="ECO:0007669"/>
    <property type="project" value="UniProtKB-UniRule"/>
</dbReference>
<dbReference type="GO" id="GO:0008137">
    <property type="term" value="F:NADH dehydrogenase (ubiquinone) activity"/>
    <property type="evidence" value="ECO:0007669"/>
    <property type="project" value="InterPro"/>
</dbReference>
<sequence>MTESVLLSRVELEDSHTLTVYEKNGGYEALKKVLGKVDPEELVEEVKSSRLRGRGGAGFPAGVKWGFVDKNSPKPKYLACNADEGEPGTFKDRLLIIKDPHQLIEGIIISSYAIGVATAFIYIRGEYHNEADILEGAIDEAYKAGYLGKNILGRGFSLELILHRGAGSYVCGDETALMESIEGHRGNPRLKPPFPAAVGLYEGPTVINNVETLSAVPYIVNKGADAYTAVGTKESAGTKLFCVSGNVNKPGVYELPLGFPMKKLIYEVCGGISGGRKLKGVIPGGSSTPILLPEEIEDLELAYESSKPGGFMLGSGAVIVIDERWCMVKIAARLAKFYAHESCGQCTPCREGTTWTYKILKRIEEGNGRKGDPELLLDIQDNILGKTLCPLGDAAAMPIIAIVEKFREEFDRHIEEARCPF</sequence>
<dbReference type="SMART" id="SM00928">
    <property type="entry name" value="NADH_4Fe-4S"/>
    <property type="match status" value="1"/>
</dbReference>
<dbReference type="InterPro" id="IPR019554">
    <property type="entry name" value="Soluble_ligand-bd"/>
</dbReference>